<dbReference type="EMBL" id="CDPU01000026">
    <property type="protein sequence ID" value="CEO52002.1"/>
    <property type="molecule type" value="Genomic_DNA"/>
</dbReference>
<keyword evidence="3" id="KW-0472">Membrane</keyword>
<keyword evidence="1" id="KW-0677">Repeat</keyword>
<dbReference type="SMART" id="SM00248">
    <property type="entry name" value="ANK"/>
    <property type="match status" value="4"/>
</dbReference>
<feature type="repeat" description="ANK" evidence="2">
    <location>
        <begin position="1084"/>
        <end position="1116"/>
    </location>
</feature>
<dbReference type="Pfam" id="PF24883">
    <property type="entry name" value="NPHP3_N"/>
    <property type="match status" value="1"/>
</dbReference>
<evidence type="ECO:0000259" key="4">
    <source>
        <dbReference type="Pfam" id="PF24883"/>
    </source>
</evidence>
<dbReference type="InterPro" id="IPR036770">
    <property type="entry name" value="Ankyrin_rpt-contain_sf"/>
</dbReference>
<evidence type="ECO:0000256" key="1">
    <source>
        <dbReference type="ARBA" id="ARBA00022737"/>
    </source>
</evidence>
<feature type="transmembrane region" description="Helical" evidence="3">
    <location>
        <begin position="1392"/>
        <end position="1414"/>
    </location>
</feature>
<feature type="domain" description="Nephrocystin 3-like N-terminal" evidence="4">
    <location>
        <begin position="295"/>
        <end position="464"/>
    </location>
</feature>
<dbReference type="PROSITE" id="PS50297">
    <property type="entry name" value="ANK_REP_REGION"/>
    <property type="match status" value="2"/>
</dbReference>
<dbReference type="PANTHER" id="PTHR10039:SF16">
    <property type="entry name" value="GPI INOSITOL-DEACYLASE"/>
    <property type="match status" value="1"/>
</dbReference>
<dbReference type="Pfam" id="PF00023">
    <property type="entry name" value="Ank"/>
    <property type="match status" value="1"/>
</dbReference>
<dbReference type="SUPFAM" id="SSF48403">
    <property type="entry name" value="Ankyrin repeat"/>
    <property type="match status" value="2"/>
</dbReference>
<dbReference type="PROSITE" id="PS50088">
    <property type="entry name" value="ANK_REPEAT"/>
    <property type="match status" value="2"/>
</dbReference>
<proteinExistence type="predicted"/>
<dbReference type="InterPro" id="IPR002110">
    <property type="entry name" value="Ankyrin_rpt"/>
</dbReference>
<evidence type="ECO:0000256" key="2">
    <source>
        <dbReference type="PROSITE-ProRule" id="PRU00023"/>
    </source>
</evidence>
<sequence length="1417" mass="158834">MDPAAGSGRRSEFWQLAWAKLPDTTVQSLHALSSDHNAAASSNQDVDDILEMARKQKVACESKQWEVKLGSRSFRIRNGLSKIIDWLQKFKEVGDIAVNFDPVHAALPWAAFRFLLVAATASRDSMEAIVTVLELVSRIIQHGRVFEKVHILASEDTHDDLDVLDGLKKTVVDLYIAVLESLSYCCTRLSQSTRHRSLSAFLKPQEAEDVIKQLTKRWNIVEDNARSLQGLRIVKIFADIKGSLPDVLRMLKDLNDVSKVLVKMEENERHRILDNISTTQFGSQHKSVHDRRTKGTGEWVLLTPEFRQWETDECCPITLLYGSPGAGKTFLISRVIDRIKERLEGGEPNCGLAYFYCDHNDIDRRQPNTILSSLVRQLASPIGRVGEVHQYIQELDKKLRSEGLKMDLQLCQDALVKLVASYQRSSIVLDALDECDEETRSQLMGCLNETLSRCRNLKLFVSSRMEYDIKQYFKSQPAITIRATDNQNDIESFIREKLTSDARWNSLDRELREEAQSTLFAKSDGMFQWANLQVQELLRIKHLSNKAISECLRNLPATLDETYGSIWEKINKQNPTDRKIGRRAIKWALCMKQNLSAMKWVFAKAISIDDETESLYDIDEAPSVRVIEGACYNLLVHNPELERWQFCHLSAAEYMESTVMSELQPHRDAAIACLKYLLDGVGSESPPPYGLFTPSAFLSYADRKWNCHLKYYLDGSAGKHPQLEHLIERFLGSATQSSRMYRAWADRMANTFLLDLQPSSLSLFAIVHFGLLRVLEDWYDHDPSIDLDVQTVHDYSLIGLAARALHLDICQFLVAKGVNIEAGTQSPLSILCVSRPSIKSLLPSGLKSIPLDNHTEMDDKLKEIATFLIDNGADVNTRDKLGWTPLDTALITSKKDVISMLVKHNAEIGDFTGSLLNAAKLGNPDWIRYCLDSGAAINEIWDHRRSSLLFRQTKRIKMLLDAGLDVNYIPRNGDPLLNRAAKYGNLDSISLLIKAGANPNPKGVEKGPIYQAAASNFFRGSEPIKKLFQSGAAVNPPEGVSPLVGACYCGIELRRRNPSYRPDDALCRSKLLLDLGADPNHVRHFESPLLSAARLGNKALFQLFLKAGADPNSKNGFENALVLASRRLPNSARRWLENDEPVLTFAQGPGSALDRRWLLDAGADPTLTFAQGPGSALAFAAFTGNVDACSFLLDPELGVDVNAKLHGWFENVLLAAVTPAYDTNLWAHKTEETISKIISLLFEAGANMLIPIYKTPPPSPPAINVRGREYLISSARATYCFSRHWLSIFWDIGSSPRPHVPLSMALRRYKLPSSIPPSASILIKLTSISTPLCVEYAGIFIFSDTSTYFIFDKNKSKFEHFGGFQTTQNAILEDTGKSCEKTFPLTSSIKPLFNRIIGLALFIGFVLYLVYALLRSE</sequence>
<dbReference type="InterPro" id="IPR027417">
    <property type="entry name" value="P-loop_NTPase"/>
</dbReference>
<keyword evidence="3" id="KW-0812">Transmembrane</keyword>
<dbReference type="Gene3D" id="3.40.50.300">
    <property type="entry name" value="P-loop containing nucleotide triphosphate hydrolases"/>
    <property type="match status" value="1"/>
</dbReference>
<feature type="repeat" description="ANK" evidence="2">
    <location>
        <begin position="972"/>
        <end position="1004"/>
    </location>
</feature>
<keyword evidence="2" id="KW-0040">ANK repeat</keyword>
<organism evidence="5">
    <name type="scientific">Bionectria ochroleuca</name>
    <name type="common">Gliocladium roseum</name>
    <dbReference type="NCBI Taxonomy" id="29856"/>
    <lineage>
        <taxon>Eukaryota</taxon>
        <taxon>Fungi</taxon>
        <taxon>Dikarya</taxon>
        <taxon>Ascomycota</taxon>
        <taxon>Pezizomycotina</taxon>
        <taxon>Sordariomycetes</taxon>
        <taxon>Hypocreomycetidae</taxon>
        <taxon>Hypocreales</taxon>
        <taxon>Bionectriaceae</taxon>
        <taxon>Clonostachys</taxon>
    </lineage>
</organism>
<name>A0A0B7K8Z6_BIOOC</name>
<reference evidence="5" key="1">
    <citation type="submission" date="2015-01" db="EMBL/GenBank/DDBJ databases">
        <authorList>
            <person name="Durling Mikael"/>
        </authorList>
    </citation>
    <scope>NUCLEOTIDE SEQUENCE</scope>
</reference>
<protein>
    <recommendedName>
        <fullName evidence="4">Nephrocystin 3-like N-terminal domain-containing protein</fullName>
    </recommendedName>
</protein>
<dbReference type="PANTHER" id="PTHR10039">
    <property type="entry name" value="AMELOGENIN"/>
    <property type="match status" value="1"/>
</dbReference>
<accession>A0A0B7K8Z6</accession>
<dbReference type="Gene3D" id="1.25.40.20">
    <property type="entry name" value="Ankyrin repeat-containing domain"/>
    <property type="match status" value="3"/>
</dbReference>
<keyword evidence="3" id="KW-1133">Transmembrane helix</keyword>
<gene>
    <name evidence="5" type="ORF">BN869_000008060_1</name>
</gene>
<dbReference type="SUPFAM" id="SSF52540">
    <property type="entry name" value="P-loop containing nucleoside triphosphate hydrolases"/>
    <property type="match status" value="1"/>
</dbReference>
<dbReference type="InterPro" id="IPR056884">
    <property type="entry name" value="NPHP3-like_N"/>
</dbReference>
<evidence type="ECO:0000313" key="5">
    <source>
        <dbReference type="EMBL" id="CEO52002.1"/>
    </source>
</evidence>
<evidence type="ECO:0000256" key="3">
    <source>
        <dbReference type="SAM" id="Phobius"/>
    </source>
</evidence>
<dbReference type="Pfam" id="PF13637">
    <property type="entry name" value="Ank_4"/>
    <property type="match status" value="2"/>
</dbReference>